<dbReference type="SUPFAM" id="SSF50249">
    <property type="entry name" value="Nucleic acid-binding proteins"/>
    <property type="match status" value="1"/>
</dbReference>
<evidence type="ECO:0000256" key="2">
    <source>
        <dbReference type="SAM" id="MobiDB-lite"/>
    </source>
</evidence>
<dbReference type="PROSITE" id="PS51857">
    <property type="entry name" value="CSD_2"/>
    <property type="match status" value="1"/>
</dbReference>
<evidence type="ECO:0000313" key="5">
    <source>
        <dbReference type="EMBL" id="PVZ64948.1"/>
    </source>
</evidence>
<keyword evidence="6" id="KW-1185">Reference proteome</keyword>
<comment type="caution">
    <text evidence="5">The sequence shown here is derived from an EMBL/GenBank/DDBJ whole genome shotgun (WGS) entry which is preliminary data.</text>
</comment>
<dbReference type="CDD" id="cd04458">
    <property type="entry name" value="CSP_CDS"/>
    <property type="match status" value="1"/>
</dbReference>
<dbReference type="OrthoDB" id="9810590at2"/>
<feature type="transmembrane region" description="Helical" evidence="3">
    <location>
        <begin position="28"/>
        <end position="48"/>
    </location>
</feature>
<protein>
    <submittedName>
        <fullName evidence="5">Cold-shock protein</fullName>
    </submittedName>
</protein>
<evidence type="ECO:0000313" key="6">
    <source>
        <dbReference type="Proteomes" id="UP000244906"/>
    </source>
</evidence>
<keyword evidence="3" id="KW-1133">Transmembrane helix</keyword>
<proteinExistence type="predicted"/>
<dbReference type="AlphaFoldDB" id="A0A2V1GSC2"/>
<accession>A0A2V1GSC2</accession>
<dbReference type="GO" id="GO:0003676">
    <property type="term" value="F:nucleic acid binding"/>
    <property type="evidence" value="ECO:0007669"/>
    <property type="project" value="InterPro"/>
</dbReference>
<name>A0A2V1GSC2_9GAMM</name>
<dbReference type="InterPro" id="IPR019844">
    <property type="entry name" value="CSD_CS"/>
</dbReference>
<dbReference type="GO" id="GO:0005829">
    <property type="term" value="C:cytosol"/>
    <property type="evidence" value="ECO:0007669"/>
    <property type="project" value="UniProtKB-ARBA"/>
</dbReference>
<feature type="compositionally biased region" description="Low complexity" evidence="2">
    <location>
        <begin position="76"/>
        <end position="97"/>
    </location>
</feature>
<dbReference type="PRINTS" id="PR00050">
    <property type="entry name" value="COLDSHOCK"/>
</dbReference>
<dbReference type="EMBL" id="QDDL01000011">
    <property type="protein sequence ID" value="PVZ64948.1"/>
    <property type="molecule type" value="Genomic_DNA"/>
</dbReference>
<dbReference type="InterPro" id="IPR012340">
    <property type="entry name" value="NA-bd_OB-fold"/>
</dbReference>
<dbReference type="Proteomes" id="UP000244906">
    <property type="component" value="Unassembled WGS sequence"/>
</dbReference>
<dbReference type="InterPro" id="IPR002059">
    <property type="entry name" value="CSP_DNA-bd"/>
</dbReference>
<comment type="subcellular location">
    <subcellularLocation>
        <location evidence="1">Cytoplasm</location>
    </subcellularLocation>
</comment>
<dbReference type="SMART" id="SM00357">
    <property type="entry name" value="CSP"/>
    <property type="match status" value="1"/>
</dbReference>
<sequence>MCRIDSRPAHIFVLSIIHCVSMNLKLKFLSSFLAGGLVGGVIVASLALDPQSLIYLAVAVAVVVALLLIVPALSSDNTSSVSSSSSSSPSSSSTSSSYTPAASGVSMGQRETGTVKWFNGQKGFGFISRDTGDEVFVHFRAIRGRGNRYLVQGQRVEFTVATEDKGLRAEDVVVVSG</sequence>
<evidence type="ECO:0000259" key="4">
    <source>
        <dbReference type="PROSITE" id="PS51857"/>
    </source>
</evidence>
<dbReference type="PROSITE" id="PS00352">
    <property type="entry name" value="CSD_1"/>
    <property type="match status" value="1"/>
</dbReference>
<feature type="domain" description="CSD" evidence="4">
    <location>
        <begin position="110"/>
        <end position="174"/>
    </location>
</feature>
<organism evidence="5 6">
    <name type="scientific">Pelagibaculum spongiae</name>
    <dbReference type="NCBI Taxonomy" id="2080658"/>
    <lineage>
        <taxon>Bacteria</taxon>
        <taxon>Pseudomonadati</taxon>
        <taxon>Pseudomonadota</taxon>
        <taxon>Gammaproteobacteria</taxon>
        <taxon>Oceanospirillales</taxon>
        <taxon>Pelagibaculum</taxon>
    </lineage>
</organism>
<reference evidence="5 6" key="1">
    <citation type="submission" date="2018-04" db="EMBL/GenBank/DDBJ databases">
        <title>Thalassorhabdus spongiae gen. nov., sp. nov., isolated from a marine sponge in South-West Iceland.</title>
        <authorList>
            <person name="Knobloch S."/>
            <person name="Daussin A."/>
            <person name="Johannsson R."/>
            <person name="Marteinsson V.T."/>
        </authorList>
    </citation>
    <scope>NUCLEOTIDE SEQUENCE [LARGE SCALE GENOMIC DNA]</scope>
    <source>
        <strain evidence="5 6">Hp12</strain>
    </source>
</reference>
<dbReference type="PANTHER" id="PTHR11544">
    <property type="entry name" value="COLD SHOCK DOMAIN CONTAINING PROTEINS"/>
    <property type="match status" value="1"/>
</dbReference>
<keyword evidence="3" id="KW-0472">Membrane</keyword>
<feature type="region of interest" description="Disordered" evidence="2">
    <location>
        <begin position="76"/>
        <end position="107"/>
    </location>
</feature>
<evidence type="ECO:0000256" key="3">
    <source>
        <dbReference type="SAM" id="Phobius"/>
    </source>
</evidence>
<dbReference type="InterPro" id="IPR011129">
    <property type="entry name" value="CSD"/>
</dbReference>
<dbReference type="Gene3D" id="2.40.50.140">
    <property type="entry name" value="Nucleic acid-binding proteins"/>
    <property type="match status" value="1"/>
</dbReference>
<feature type="transmembrane region" description="Helical" evidence="3">
    <location>
        <begin position="54"/>
        <end position="73"/>
    </location>
</feature>
<gene>
    <name evidence="5" type="ORF">DC094_18980</name>
</gene>
<evidence type="ECO:0000256" key="1">
    <source>
        <dbReference type="RuleBase" id="RU000408"/>
    </source>
</evidence>
<keyword evidence="3" id="KW-0812">Transmembrane</keyword>
<dbReference type="Pfam" id="PF00313">
    <property type="entry name" value="CSD"/>
    <property type="match status" value="1"/>
</dbReference>
<dbReference type="InterPro" id="IPR050181">
    <property type="entry name" value="Cold_shock_domain"/>
</dbReference>